<dbReference type="InterPro" id="IPR045474">
    <property type="entry name" value="GEVED"/>
</dbReference>
<dbReference type="GO" id="GO:0000272">
    <property type="term" value="P:polysaccharide catabolic process"/>
    <property type="evidence" value="ECO:0007669"/>
    <property type="project" value="InterPro"/>
</dbReference>
<dbReference type="InterPro" id="IPR002884">
    <property type="entry name" value="P_dom"/>
</dbReference>
<dbReference type="Gene3D" id="2.60.120.260">
    <property type="entry name" value="Galactose-binding domain-like"/>
    <property type="match status" value="1"/>
</dbReference>
<dbReference type="Proteomes" id="UP000318478">
    <property type="component" value="Unassembled WGS sequence"/>
</dbReference>
<evidence type="ECO:0000256" key="6">
    <source>
        <dbReference type="ARBA" id="ARBA00022837"/>
    </source>
</evidence>
<proteinExistence type="inferred from homology"/>
<feature type="active site" description="Charge relay system" evidence="7 8">
    <location>
        <position position="130"/>
    </location>
</feature>
<evidence type="ECO:0000259" key="10">
    <source>
        <dbReference type="PROSITE" id="PS51829"/>
    </source>
</evidence>
<dbReference type="SUPFAM" id="SSF49785">
    <property type="entry name" value="Galactose-binding domain-like"/>
    <property type="match status" value="1"/>
</dbReference>
<keyword evidence="4 8" id="KW-0378">Hydrolase</keyword>
<dbReference type="GO" id="GO:0005737">
    <property type="term" value="C:cytoplasm"/>
    <property type="evidence" value="ECO:0007669"/>
    <property type="project" value="UniProtKB-ARBA"/>
</dbReference>
<dbReference type="SUPFAM" id="SSF52743">
    <property type="entry name" value="Subtilisin-like"/>
    <property type="match status" value="1"/>
</dbReference>
<dbReference type="EMBL" id="SJPO01000005">
    <property type="protein sequence ID" value="TWT76918.1"/>
    <property type="molecule type" value="Genomic_DNA"/>
</dbReference>
<feature type="region of interest" description="Disordered" evidence="9">
    <location>
        <begin position="790"/>
        <end position="811"/>
    </location>
</feature>
<dbReference type="GO" id="GO:0004252">
    <property type="term" value="F:serine-type endopeptidase activity"/>
    <property type="evidence" value="ECO:0007669"/>
    <property type="project" value="UniProtKB-UniRule"/>
</dbReference>
<dbReference type="SUPFAM" id="SSF117074">
    <property type="entry name" value="Hypothetical protein PA1324"/>
    <property type="match status" value="1"/>
</dbReference>
<dbReference type="Gene3D" id="3.40.50.200">
    <property type="entry name" value="Peptidase S8/S53 domain"/>
    <property type="match status" value="1"/>
</dbReference>
<comment type="similarity">
    <text evidence="1">Belongs to the peptidase S8 family. Furin subfamily.</text>
</comment>
<dbReference type="Gene3D" id="1.10.1330.10">
    <property type="entry name" value="Dockerin domain"/>
    <property type="match status" value="1"/>
</dbReference>
<feature type="compositionally biased region" description="Acidic residues" evidence="9">
    <location>
        <begin position="1638"/>
        <end position="1649"/>
    </location>
</feature>
<dbReference type="PROSITE" id="PS00136">
    <property type="entry name" value="SUBTILASE_ASP"/>
    <property type="match status" value="1"/>
</dbReference>
<dbReference type="PANTHER" id="PTHR42884">
    <property type="entry name" value="PROPROTEIN CONVERTASE SUBTILISIN/KEXIN-RELATED"/>
    <property type="match status" value="1"/>
</dbReference>
<evidence type="ECO:0000313" key="11">
    <source>
        <dbReference type="EMBL" id="TWT76918.1"/>
    </source>
</evidence>
<feature type="domain" description="P/Homo B" evidence="10">
    <location>
        <begin position="657"/>
        <end position="827"/>
    </location>
</feature>
<dbReference type="InterPro" id="IPR013783">
    <property type="entry name" value="Ig-like_fold"/>
</dbReference>
<feature type="active site" description="Charge relay system" evidence="7 8">
    <location>
        <position position="438"/>
    </location>
</feature>
<dbReference type="PROSITE" id="PS00137">
    <property type="entry name" value="SUBTILASE_HIS"/>
    <property type="match status" value="1"/>
</dbReference>
<keyword evidence="5 8" id="KW-0720">Serine protease</keyword>
<evidence type="ECO:0000256" key="1">
    <source>
        <dbReference type="ARBA" id="ARBA00005325"/>
    </source>
</evidence>
<dbReference type="Pfam" id="PF00082">
    <property type="entry name" value="Peptidase_S8"/>
    <property type="match status" value="1"/>
</dbReference>
<reference evidence="11 12" key="1">
    <citation type="submission" date="2019-02" db="EMBL/GenBank/DDBJ databases">
        <title>Deep-cultivation of Planctomycetes and their phenomic and genomic characterization uncovers novel biology.</title>
        <authorList>
            <person name="Wiegand S."/>
            <person name="Jogler M."/>
            <person name="Boedeker C."/>
            <person name="Pinto D."/>
            <person name="Vollmers J."/>
            <person name="Rivas-Marin E."/>
            <person name="Kohn T."/>
            <person name="Peeters S.H."/>
            <person name="Heuer A."/>
            <person name="Rast P."/>
            <person name="Oberbeckmann S."/>
            <person name="Bunk B."/>
            <person name="Jeske O."/>
            <person name="Meyerdierks A."/>
            <person name="Storesund J.E."/>
            <person name="Kallscheuer N."/>
            <person name="Luecker S."/>
            <person name="Lage O.M."/>
            <person name="Pohl T."/>
            <person name="Merkel B.J."/>
            <person name="Hornburger P."/>
            <person name="Mueller R.-W."/>
            <person name="Bruemmer F."/>
            <person name="Labrenz M."/>
            <person name="Spormann A.M."/>
            <person name="Op Den Camp H."/>
            <person name="Overmann J."/>
            <person name="Amann R."/>
            <person name="Jetten M.S.M."/>
            <person name="Mascher T."/>
            <person name="Medema M.H."/>
            <person name="Devos D.P."/>
            <person name="Kaster A.-K."/>
            <person name="Ovreas L."/>
            <person name="Rohde M."/>
            <person name="Galperin M.Y."/>
            <person name="Jogler C."/>
        </authorList>
    </citation>
    <scope>NUCLEOTIDE SEQUENCE [LARGE SCALE GENOMIC DNA]</scope>
    <source>
        <strain evidence="11 12">Pla123a</strain>
    </source>
</reference>
<dbReference type="GO" id="GO:0016020">
    <property type="term" value="C:membrane"/>
    <property type="evidence" value="ECO:0007669"/>
    <property type="project" value="TreeGrafter"/>
</dbReference>
<dbReference type="InterPro" id="IPR015500">
    <property type="entry name" value="Peptidase_S8_subtilisin-rel"/>
</dbReference>
<dbReference type="PANTHER" id="PTHR42884:SF14">
    <property type="entry name" value="NEUROENDOCRINE CONVERTASE 1"/>
    <property type="match status" value="1"/>
</dbReference>
<evidence type="ECO:0000256" key="4">
    <source>
        <dbReference type="ARBA" id="ARBA00022801"/>
    </source>
</evidence>
<dbReference type="InterPro" id="IPR000209">
    <property type="entry name" value="Peptidase_S8/S53_dom"/>
</dbReference>
<evidence type="ECO:0000256" key="7">
    <source>
        <dbReference type="PIRSR" id="PIRSR615500-1"/>
    </source>
</evidence>
<dbReference type="EC" id="3.4.21.-" evidence="11"/>
<feature type="active site" description="Charge relay system" evidence="7 8">
    <location>
        <position position="182"/>
    </location>
</feature>
<keyword evidence="12" id="KW-1185">Reference proteome</keyword>
<dbReference type="InterPro" id="IPR036852">
    <property type="entry name" value="Peptidase_S8/S53_dom_sf"/>
</dbReference>
<dbReference type="PROSITE" id="PS00018">
    <property type="entry name" value="EF_HAND_1"/>
    <property type="match status" value="1"/>
</dbReference>
<protein>
    <submittedName>
        <fullName evidence="11">Calcium-dependent protease</fullName>
        <ecNumber evidence="11">3.4.21.-</ecNumber>
    </submittedName>
</protein>
<feature type="region of interest" description="Disordered" evidence="9">
    <location>
        <begin position="1627"/>
        <end position="1649"/>
    </location>
</feature>
<dbReference type="PRINTS" id="PR00723">
    <property type="entry name" value="SUBTILISIN"/>
</dbReference>
<gene>
    <name evidence="11" type="primary">prcA</name>
    <name evidence="11" type="ORF">Pla123a_23430</name>
</gene>
<dbReference type="GO" id="GO:0016485">
    <property type="term" value="P:protein processing"/>
    <property type="evidence" value="ECO:0007669"/>
    <property type="project" value="TreeGrafter"/>
</dbReference>
<dbReference type="InterPro" id="IPR036439">
    <property type="entry name" value="Dockerin_dom_sf"/>
</dbReference>
<keyword evidence="2 8" id="KW-0645">Protease</keyword>
<evidence type="ECO:0000313" key="12">
    <source>
        <dbReference type="Proteomes" id="UP000318478"/>
    </source>
</evidence>
<dbReference type="InterPro" id="IPR023828">
    <property type="entry name" value="Peptidase_S8_Ser-AS"/>
</dbReference>
<organism evidence="11 12">
    <name type="scientific">Posidoniimonas polymericola</name>
    <dbReference type="NCBI Taxonomy" id="2528002"/>
    <lineage>
        <taxon>Bacteria</taxon>
        <taxon>Pseudomonadati</taxon>
        <taxon>Planctomycetota</taxon>
        <taxon>Planctomycetia</taxon>
        <taxon>Pirellulales</taxon>
        <taxon>Lacipirellulaceae</taxon>
        <taxon>Posidoniimonas</taxon>
    </lineage>
</organism>
<dbReference type="InterPro" id="IPR022398">
    <property type="entry name" value="Peptidase_S8_His-AS"/>
</dbReference>
<dbReference type="InterPro" id="IPR034182">
    <property type="entry name" value="Kexin/furin"/>
</dbReference>
<evidence type="ECO:0000256" key="2">
    <source>
        <dbReference type="ARBA" id="ARBA00022670"/>
    </source>
</evidence>
<dbReference type="GO" id="GO:0012505">
    <property type="term" value="C:endomembrane system"/>
    <property type="evidence" value="ECO:0007669"/>
    <property type="project" value="UniProtKB-ARBA"/>
</dbReference>
<dbReference type="RefSeq" id="WP_146587072.1">
    <property type="nucleotide sequence ID" value="NZ_SJPO01000005.1"/>
</dbReference>
<keyword evidence="3" id="KW-0732">Signal</keyword>
<evidence type="ECO:0000256" key="5">
    <source>
        <dbReference type="ARBA" id="ARBA00022825"/>
    </source>
</evidence>
<dbReference type="CDD" id="cd04059">
    <property type="entry name" value="Peptidases_S8_Protein_convertases_Kexins_Furin-like"/>
    <property type="match status" value="1"/>
</dbReference>
<dbReference type="InterPro" id="IPR023827">
    <property type="entry name" value="Peptidase_S8_Asp-AS"/>
</dbReference>
<accession>A0A5C5YQ52</accession>
<dbReference type="Pfam" id="PF20009">
    <property type="entry name" value="GEVED"/>
    <property type="match status" value="1"/>
</dbReference>
<name>A0A5C5YQ52_9BACT</name>
<sequence length="2006" mass="213214">MTINRRIGLQASSKLISAPTKGRAKNWNFERLEDRHLMTGDPVVDPYAALGVSESEMASIAEAVAAASSASGVLPNDPYLGYQWHLINTGQIVGDGVEQDIYGVPGQDLNVAGAWALGYTGKGVTVAVVDSGVQLDHPDLAANISPTLRYNALFDYEAGELPPFSALPPAGGPDLFVPGDAHGTAVAGIIAAVGNNGIGGAGIAYDATIVPITLITELYPNAPEDVVRAIYYGNDQIDIYNHSWGYSPGTRTAFGAPGTFGPFDPVLAALRTSATEGRGGLGAIHVFSSGNDAAPSFTSPLFVDVGIWDYAGYDGLSNSRFTIAVTGVDHDGQYNNVDGTYTAYPEASPSVLVAGPTGSNVQEIGGSLTVGSGIWTTDIYNPNFDITSPVFDPDSILFNPDVIKEGFNGPTVGLQEPYDLIFDRFADPSYTSKMNGTSAAAPMVSGVIALMLEANPNLSYRDVQNILVRSARQNAQFEDLGDGLFSGTYGVTINNTWITNRNEFFHTPDSTDGLVYLQDGTINYLELFDDSRTDTGRDFIDSSVGSALTVAYNPVIDPDYITLGSATDPSPVILTNMMDPSMFANGAGFTVSLGRGQYGTAVGYGHGTVDAELAVKLASQWTEYLDDELTWSTGKQQPADQPIGFEEIGSQASGYLVVPGRLDSSLQTTAIDPAFSETPAFPDGNTFSFGADFLPIIVPETLTTDPSQGFNSNMVVEWVELRLSSVFGSVDDMRITLVSPDGTQSELTNYFDLDSGSRGYQFNIASNLVGVPLGGDLSQEATFSTNRHWGERSDNTVAIDPSTGEPYPGAPERSWQVHFESFGLADSIIDYEVIFHGSPLDPATQRIQGFVGVDEFREDLRDADGDGDTSEVIQDGLFNFDRWVQVQQDIYNPTNITPTNDDRLDNATFSRLNIPYINSGNGTTALIQVEDPLNPGEFIPQLVGIASESLGNGGIEFNRLGEVERELDFTQEAFAENVTVQLFREIADGSGGSSVESTPYKSFITGDDGNYYFDVVPPTDEGDAGTGDVIAYVIKVVDGEGRTVLDTDANVPVPDLADPEPTYFMPKYQGEWRVTDDYFYAWDHQGRSPEFVTAENPLSGFEENVLSIVDTFSYESALFDASGNALTAMVSGLGSAGQEITFFDETGLDVAAYTGTTPELVDANGDAAVILNWDPTPTGQNASQFILLATDPTDPNGGLTVLDPDGEIEYTLDGMTGEITGTPLDPEDEPVTIQINGNWSHRVTDADGGVTDVNALLEIYDQFGQLVTVEQDLGGNYFFVSASNIRTDVVFTPQMDTYDLEVADFGAFTSPIYAFDPTTMYDVLTDEFGTPLLYQGGSVEDDVRGINFLLSSGSSATFAGQVYTDANSDLVYSPAAGDVAKEGVLVWADLNNDGSFQFSTEPFAMTDANGNYAIDMSGLAAPEFVRFRVADQPGFTVVSPDGGSYLEYTSPTNLTGESFDFVFEVGDGDPTGDGPASVTGLVFHDSNQNGVKENTEFGVAGVTVYVDANGNGALDDGERRTTTNGGGVYELSIQTAGTVLIAVDVTSPFVQTAPFNDANGNGTLDPGEGSRTVVVQNGVVSSGIGFGVVSLAGRDFGDLANYPTLAAEGGAWHQVIAGVHLGDAVDGEIDGQPTAAADGDDNDDTVNDEDGVVPRFGGDGVISDGEEFGFTIKTAGVGYFLNAWIDFNNDGDWDDPGEHVYDDIDLNPGTWVAGVTLDSDGEIGLPTITAPDVAEGAPLAARFRWGVGGLNYSGAATIGEVEDYVFQASTEALFVLEGDFDSNGVVDLDDKQLWRSTYGATGSNLAADGNRDGRVDSADYSLWRENYVPKGDPIDIGTNSTELVGKVYHQVPFSPEQLAIMGVEVEMQKIGAGVNARWVPVYRVLQTAPVSDPVAAGDTSNPASPVVTVDTVVDTVVDSVVDTGVNTWVAQSSARPVQAPQFLSRSATVADPVAAAVDASELDLFFAELDDESGDDEELLFTSFESEDITEEELALALQSDDSEEV</sequence>
<dbReference type="PROSITE" id="PS51829">
    <property type="entry name" value="P_HOMO_B"/>
    <property type="match status" value="1"/>
</dbReference>
<dbReference type="PROSITE" id="PS00138">
    <property type="entry name" value="SUBTILASE_SER"/>
    <property type="match status" value="1"/>
</dbReference>
<evidence type="ECO:0000256" key="3">
    <source>
        <dbReference type="ARBA" id="ARBA00022729"/>
    </source>
</evidence>
<keyword evidence="6" id="KW-0106">Calcium</keyword>
<comment type="caution">
    <text evidence="11">The sequence shown here is derived from an EMBL/GenBank/DDBJ whole genome shotgun (WGS) entry which is preliminary data.</text>
</comment>
<evidence type="ECO:0000256" key="8">
    <source>
        <dbReference type="PROSITE-ProRule" id="PRU01240"/>
    </source>
</evidence>
<dbReference type="InterPro" id="IPR018247">
    <property type="entry name" value="EF_Hand_1_Ca_BS"/>
</dbReference>
<dbReference type="InterPro" id="IPR008979">
    <property type="entry name" value="Galactose-bd-like_sf"/>
</dbReference>
<dbReference type="PROSITE" id="PS51892">
    <property type="entry name" value="SUBTILASE"/>
    <property type="match status" value="1"/>
</dbReference>
<dbReference type="Pfam" id="PF01483">
    <property type="entry name" value="P_proprotein"/>
    <property type="match status" value="1"/>
</dbReference>
<evidence type="ECO:0000256" key="9">
    <source>
        <dbReference type="SAM" id="MobiDB-lite"/>
    </source>
</evidence>
<dbReference type="OrthoDB" id="227529at2"/>
<dbReference type="Gene3D" id="2.60.40.10">
    <property type="entry name" value="Immunoglobulins"/>
    <property type="match status" value="1"/>
</dbReference>